<dbReference type="AlphaFoldDB" id="A0A0G0JKR1"/>
<gene>
    <name evidence="1" type="ORF">US86_C0001G0384</name>
</gene>
<evidence type="ECO:0008006" key="3">
    <source>
        <dbReference type="Google" id="ProtNLM"/>
    </source>
</evidence>
<evidence type="ECO:0000313" key="1">
    <source>
        <dbReference type="EMBL" id="KKQ67457.1"/>
    </source>
</evidence>
<protein>
    <recommendedName>
        <fullName evidence="3">Baseplate protein J-like domain-containing protein</fullName>
    </recommendedName>
</protein>
<comment type="caution">
    <text evidence="1">The sequence shown here is derived from an EMBL/GenBank/DDBJ whole genome shotgun (WGS) entry which is preliminary data.</text>
</comment>
<reference evidence="1 2" key="1">
    <citation type="journal article" date="2015" name="Nature">
        <title>rRNA introns, odd ribosomes, and small enigmatic genomes across a large radiation of phyla.</title>
        <authorList>
            <person name="Brown C.T."/>
            <person name="Hug L.A."/>
            <person name="Thomas B.C."/>
            <person name="Sharon I."/>
            <person name="Castelle C.J."/>
            <person name="Singh A."/>
            <person name="Wilkins M.J."/>
            <person name="Williams K.H."/>
            <person name="Banfield J.F."/>
        </authorList>
    </citation>
    <scope>NUCLEOTIDE SEQUENCE [LARGE SCALE GENOMIC DNA]</scope>
</reference>
<organism evidence="1 2">
    <name type="scientific">Candidatus Daviesbacteria bacterium GW2011_GWA2_38_24</name>
    <dbReference type="NCBI Taxonomy" id="1618422"/>
    <lineage>
        <taxon>Bacteria</taxon>
        <taxon>Candidatus Daviesiibacteriota</taxon>
    </lineage>
</organism>
<dbReference type="Proteomes" id="UP000034235">
    <property type="component" value="Unassembled WGS sequence"/>
</dbReference>
<accession>A0A0G0JKR1</accession>
<dbReference type="EMBL" id="LBUP01000001">
    <property type="protein sequence ID" value="KKQ67457.1"/>
    <property type="molecule type" value="Genomic_DNA"/>
</dbReference>
<evidence type="ECO:0000313" key="2">
    <source>
        <dbReference type="Proteomes" id="UP000034235"/>
    </source>
</evidence>
<proteinExistence type="predicted"/>
<sequence length="726" mass="79559">MSLLDNLPKSLPFGKKEDLTEYFFGLNIGFNTVTGCLWGIEHKRLHVIRAVETEYTDETLKDSANAVLDEVLGDFEHEPTKVLFGVPDSWLQDDNLKDEHLKLLRDLVKELDLSPMAYVSTSYAIAHLMQKVTGVPLTAILLNVSEPLVVTVVKAGKIVGSKVLKRSGDLPQDTEKALLGINDIEVLPSKFLIYSSNVLEKEQLEKFKDELQSFSWMNSLPFLHLPKIEVLEDSVETKAISLAGASELEPDISYHPQPLQTQKFEAALESTLSPAKEHLETEQSDQPMNESGFVEGDIEEVERDKRINNIDPIEIDSDYSTLPVGFPTNRPLPPQSRKFSLKLPKFNLGHFNKIFLGLIIVVVVSLAGYVVLPKATVSIYVDPKVLENAAQVVADPSLTSVDEENKKIPGQLIEVEVSGTEKSQATGKKQIGDPAKGKVVILNKTNASKNFPQGTVLNGSDGINYTLDNGVTVASQSAVADGISFGKTTVSVTSTKIGPEGNLSAGKELSIKGESSSNYSARVDSDISGGTSKDVTVVTSDDQKKLLAALSSQLKKKAKEEIQGKLQGDAKILEEALNETITKTSYSKSVNDQAPEFSLTLNARYKGTAYSENDLRTIVSKLVQTNVPENFALNLADTETQSDVMKLEKDNKLVFQAKFRAKLMPKLDIEKIKMQIKGKTPSEVAEIVRQYESVIGSEVRTSSTLPASLQRLPILSKNISIEVVTK</sequence>
<name>A0A0G0JKR1_9BACT</name>